<dbReference type="Proteomes" id="UP001305647">
    <property type="component" value="Unassembled WGS sequence"/>
</dbReference>
<dbReference type="EMBL" id="MU863733">
    <property type="protein sequence ID" value="KAK4096170.1"/>
    <property type="molecule type" value="Genomic_DNA"/>
</dbReference>
<dbReference type="AlphaFoldDB" id="A0AAN6PU76"/>
<dbReference type="InterPro" id="IPR058645">
    <property type="entry name" value="NTF2-like_dom_7"/>
</dbReference>
<evidence type="ECO:0000313" key="3">
    <source>
        <dbReference type="Proteomes" id="UP001305647"/>
    </source>
</evidence>
<gene>
    <name evidence="2" type="ORF">N658DRAFT_436669</name>
</gene>
<organism evidence="2 3">
    <name type="scientific">Parathielavia hyrcaniae</name>
    <dbReference type="NCBI Taxonomy" id="113614"/>
    <lineage>
        <taxon>Eukaryota</taxon>
        <taxon>Fungi</taxon>
        <taxon>Dikarya</taxon>
        <taxon>Ascomycota</taxon>
        <taxon>Pezizomycotina</taxon>
        <taxon>Sordariomycetes</taxon>
        <taxon>Sordariomycetidae</taxon>
        <taxon>Sordariales</taxon>
        <taxon>Chaetomiaceae</taxon>
        <taxon>Parathielavia</taxon>
    </lineage>
</organism>
<proteinExistence type="predicted"/>
<evidence type="ECO:0000259" key="1">
    <source>
        <dbReference type="Pfam" id="PF26534"/>
    </source>
</evidence>
<protein>
    <recommendedName>
        <fullName evidence="1">NTF2-like domain-containing protein</fullName>
    </recommendedName>
</protein>
<evidence type="ECO:0000313" key="2">
    <source>
        <dbReference type="EMBL" id="KAK4096170.1"/>
    </source>
</evidence>
<feature type="non-terminal residue" evidence="2">
    <location>
        <position position="1"/>
    </location>
</feature>
<reference evidence="2" key="2">
    <citation type="submission" date="2023-05" db="EMBL/GenBank/DDBJ databases">
        <authorList>
            <consortium name="Lawrence Berkeley National Laboratory"/>
            <person name="Steindorff A."/>
            <person name="Hensen N."/>
            <person name="Bonometti L."/>
            <person name="Westerberg I."/>
            <person name="Brannstrom I.O."/>
            <person name="Guillou S."/>
            <person name="Cros-Aarteil S."/>
            <person name="Calhoun S."/>
            <person name="Haridas S."/>
            <person name="Kuo A."/>
            <person name="Mondo S."/>
            <person name="Pangilinan J."/>
            <person name="Riley R."/>
            <person name="Labutti K."/>
            <person name="Andreopoulos B."/>
            <person name="Lipzen A."/>
            <person name="Chen C."/>
            <person name="Yanf M."/>
            <person name="Daum C."/>
            <person name="Ng V."/>
            <person name="Clum A."/>
            <person name="Ohm R."/>
            <person name="Martin F."/>
            <person name="Silar P."/>
            <person name="Natvig D."/>
            <person name="Lalanne C."/>
            <person name="Gautier V."/>
            <person name="Ament-Velasquez S.L."/>
            <person name="Kruys A."/>
            <person name="Hutchinson M.I."/>
            <person name="Powell A.J."/>
            <person name="Barry K."/>
            <person name="Miller A.N."/>
            <person name="Grigoriev I.V."/>
            <person name="Debuchy R."/>
            <person name="Gladieux P."/>
            <person name="Thoren M.H."/>
            <person name="Johannesson H."/>
        </authorList>
    </citation>
    <scope>NUCLEOTIDE SEQUENCE</scope>
    <source>
        <strain evidence="2">CBS 757.83</strain>
    </source>
</reference>
<feature type="domain" description="NTF2-like" evidence="1">
    <location>
        <begin position="2"/>
        <end position="137"/>
    </location>
</feature>
<comment type="caution">
    <text evidence="2">The sequence shown here is derived from an EMBL/GenBank/DDBJ whole genome shotgun (WGS) entry which is preliminary data.</text>
</comment>
<reference evidence="2" key="1">
    <citation type="journal article" date="2023" name="Mol. Phylogenet. Evol.">
        <title>Genome-scale phylogeny and comparative genomics of the fungal order Sordariales.</title>
        <authorList>
            <person name="Hensen N."/>
            <person name="Bonometti L."/>
            <person name="Westerberg I."/>
            <person name="Brannstrom I.O."/>
            <person name="Guillou S."/>
            <person name="Cros-Aarteil S."/>
            <person name="Calhoun S."/>
            <person name="Haridas S."/>
            <person name="Kuo A."/>
            <person name="Mondo S."/>
            <person name="Pangilinan J."/>
            <person name="Riley R."/>
            <person name="LaButti K."/>
            <person name="Andreopoulos B."/>
            <person name="Lipzen A."/>
            <person name="Chen C."/>
            <person name="Yan M."/>
            <person name="Daum C."/>
            <person name="Ng V."/>
            <person name="Clum A."/>
            <person name="Steindorff A."/>
            <person name="Ohm R.A."/>
            <person name="Martin F."/>
            <person name="Silar P."/>
            <person name="Natvig D.O."/>
            <person name="Lalanne C."/>
            <person name="Gautier V."/>
            <person name="Ament-Velasquez S.L."/>
            <person name="Kruys A."/>
            <person name="Hutchinson M.I."/>
            <person name="Powell A.J."/>
            <person name="Barry K."/>
            <person name="Miller A.N."/>
            <person name="Grigoriev I.V."/>
            <person name="Debuchy R."/>
            <person name="Gladieux P."/>
            <person name="Hiltunen Thoren M."/>
            <person name="Johannesson H."/>
        </authorList>
    </citation>
    <scope>NUCLEOTIDE SEQUENCE</scope>
    <source>
        <strain evidence="2">CBS 757.83</strain>
    </source>
</reference>
<keyword evidence="3" id="KW-1185">Reference proteome</keyword>
<dbReference type="Pfam" id="PF26534">
    <property type="entry name" value="NTF2_7"/>
    <property type="match status" value="1"/>
</dbReference>
<name>A0AAN6PU76_9PEZI</name>
<accession>A0AAN6PU76</accession>
<sequence length="146" mass="16026">SCLHPSAVDKLVAAYVRIISGWNDTDAKYLADSFRDTSDSINILAGYPLGKPTFPTKKAFIDHQHDQPDNLPLVVTHKSPYDCDEITLVWTATFGAAPQKPVRGITVLGAAKARGHWQIKSVDVEFNNLAYLENVGGSWALPKPDH</sequence>